<evidence type="ECO:0000313" key="6">
    <source>
        <dbReference type="Proteomes" id="UP000095285"/>
    </source>
</evidence>
<dbReference type="SMART" id="SM00398">
    <property type="entry name" value="HMG"/>
    <property type="match status" value="1"/>
</dbReference>
<dbReference type="GO" id="GO:0003677">
    <property type="term" value="F:DNA binding"/>
    <property type="evidence" value="ECO:0007669"/>
    <property type="project" value="UniProtKB-UniRule"/>
</dbReference>
<keyword evidence="6" id="KW-1185">Reference proteome</keyword>
<dbReference type="SUPFAM" id="SSF47095">
    <property type="entry name" value="HMG-box"/>
    <property type="match status" value="1"/>
</dbReference>
<dbReference type="InterPro" id="IPR009071">
    <property type="entry name" value="HMG_box_dom"/>
</dbReference>
<name>A0A1I7VZJ4_LOALO</name>
<dbReference type="STRING" id="7209.A0A1I7VZJ4"/>
<dbReference type="InterPro" id="IPR051965">
    <property type="entry name" value="ChromReg_NeuronalGeneExpr"/>
</dbReference>
<keyword evidence="1 3" id="KW-0238">DNA-binding</keyword>
<protein>
    <submittedName>
        <fullName evidence="7">HMG box domain-containing protein</fullName>
    </submittedName>
</protein>
<evidence type="ECO:0000256" key="3">
    <source>
        <dbReference type="PROSITE-ProRule" id="PRU00267"/>
    </source>
</evidence>
<reference evidence="7" key="2">
    <citation type="submission" date="2016-11" db="UniProtKB">
        <authorList>
            <consortium name="WormBaseParasite"/>
        </authorList>
    </citation>
    <scope>IDENTIFICATION</scope>
</reference>
<dbReference type="AlphaFoldDB" id="A0A1I7VZJ4"/>
<feature type="DNA-binding region" description="HMG box" evidence="3">
    <location>
        <begin position="27"/>
        <end position="97"/>
    </location>
</feature>
<keyword evidence="2 3" id="KW-0539">Nucleus</keyword>
<dbReference type="GO" id="GO:0010468">
    <property type="term" value="P:regulation of gene expression"/>
    <property type="evidence" value="ECO:0007669"/>
    <property type="project" value="TreeGrafter"/>
</dbReference>
<dbReference type="InterPro" id="IPR024679">
    <property type="entry name" value="Ipi1_N"/>
</dbReference>
<evidence type="ECO:0000259" key="5">
    <source>
        <dbReference type="PROSITE" id="PS50118"/>
    </source>
</evidence>
<accession>A0A1I7VZJ4</accession>
<sequence length="639" mass="73230">MSAALRKSSLKNKRQKKRIVYIDENAPKRPRTAYVHFVNARRKELVDSGSHEVLRQRSFLADIGKQWKILPDDQKKFYFDKSAKEHADYEKAMEEYKKTEAYNQFQVRKEGLMKQRMLELKRRKNDVKSDDDEEDKNEAIVAGDIPIFSKEFLAYNKSQESKCKKLRKMVSALQEEKDLLKADIAKLSERMKLINGQQPGAVHWSTKIKQRWTKLLIDALAYVSVDGEYPTAQNIDTYMKKLKQLVAENPSSKDLIAVRMALSEVNFTFVDTMSKKKKDFPKTKLKIGKKLKKTTTTDTRIHSKKVVLVEQLTKSSDSCLSYRGLSLNELCRQLGHYNINVRRNSVVGVRQLLSSHPELVPKYLHILIPTVGRLIACDKSDSSFHAQLRALLELLCTTSASTISSHFTLLIAHTLRALTHLRMGVRIYALTILTLLMQTYPDLCRNSIDLFDSFVEFLNSKRIPANRKLLVDGVHAFLRAFLVEECATVGPLHVASFSIRTKQYTRINLTSAIRPLIDFCVLGSQPRQSKSSLYLPDKFLQALSGILSLFLMSASEEVSSSNEKEWVEIFGIFNKVLPQIRASFQTVQFEEELKKRLSGISSLLKNGNLSQRIRTLLQTLNLPNNQLIRKHKKKTIANF</sequence>
<evidence type="ECO:0000256" key="2">
    <source>
        <dbReference type="ARBA" id="ARBA00023242"/>
    </source>
</evidence>
<evidence type="ECO:0000313" key="7">
    <source>
        <dbReference type="WBParaSite" id="EN70_8008"/>
    </source>
</evidence>
<feature type="domain" description="HMG box" evidence="5">
    <location>
        <begin position="27"/>
        <end position="97"/>
    </location>
</feature>
<keyword evidence="4" id="KW-0175">Coiled coil</keyword>
<dbReference type="PROSITE" id="PS50118">
    <property type="entry name" value="HMG_BOX_2"/>
    <property type="match status" value="1"/>
</dbReference>
<organism evidence="6 7">
    <name type="scientific">Loa loa</name>
    <name type="common">Eye worm</name>
    <name type="synonym">Filaria loa</name>
    <dbReference type="NCBI Taxonomy" id="7209"/>
    <lineage>
        <taxon>Eukaryota</taxon>
        <taxon>Metazoa</taxon>
        <taxon>Ecdysozoa</taxon>
        <taxon>Nematoda</taxon>
        <taxon>Chromadorea</taxon>
        <taxon>Rhabditida</taxon>
        <taxon>Spirurina</taxon>
        <taxon>Spiruromorpha</taxon>
        <taxon>Filarioidea</taxon>
        <taxon>Onchocercidae</taxon>
        <taxon>Loa</taxon>
    </lineage>
</organism>
<proteinExistence type="predicted"/>
<evidence type="ECO:0000256" key="4">
    <source>
        <dbReference type="SAM" id="Coils"/>
    </source>
</evidence>
<dbReference type="WBParaSite" id="EN70_8008">
    <property type="protein sequence ID" value="EN70_8008"/>
    <property type="gene ID" value="EN70_8008"/>
</dbReference>
<dbReference type="Gene3D" id="1.25.10.10">
    <property type="entry name" value="Leucine-rich Repeat Variant"/>
    <property type="match status" value="1"/>
</dbReference>
<reference evidence="6" key="1">
    <citation type="submission" date="2012-04" db="EMBL/GenBank/DDBJ databases">
        <title>The Genome Sequence of Loa loa.</title>
        <authorList>
            <consortium name="The Broad Institute Genome Sequencing Platform"/>
            <consortium name="Broad Institute Genome Sequencing Center for Infectious Disease"/>
            <person name="Nutman T.B."/>
            <person name="Fink D.L."/>
            <person name="Russ C."/>
            <person name="Young S."/>
            <person name="Zeng Q."/>
            <person name="Gargeya S."/>
            <person name="Alvarado L."/>
            <person name="Berlin A."/>
            <person name="Chapman S.B."/>
            <person name="Chen Z."/>
            <person name="Freedman E."/>
            <person name="Gellesch M."/>
            <person name="Goldberg J."/>
            <person name="Griggs A."/>
            <person name="Gujja S."/>
            <person name="Heilman E.R."/>
            <person name="Heiman D."/>
            <person name="Howarth C."/>
            <person name="Mehta T."/>
            <person name="Neiman D."/>
            <person name="Pearson M."/>
            <person name="Roberts A."/>
            <person name="Saif S."/>
            <person name="Shea T."/>
            <person name="Shenoy N."/>
            <person name="Sisk P."/>
            <person name="Stolte C."/>
            <person name="Sykes S."/>
            <person name="White J."/>
            <person name="Yandava C."/>
            <person name="Haas B."/>
            <person name="Henn M.R."/>
            <person name="Nusbaum C."/>
            <person name="Birren B."/>
        </authorList>
    </citation>
    <scope>NUCLEOTIDE SEQUENCE [LARGE SCALE GENOMIC DNA]</scope>
</reference>
<evidence type="ECO:0000256" key="1">
    <source>
        <dbReference type="ARBA" id="ARBA00023125"/>
    </source>
</evidence>
<dbReference type="InterPro" id="IPR016024">
    <property type="entry name" value="ARM-type_fold"/>
</dbReference>
<dbReference type="Pfam" id="PF12333">
    <property type="entry name" value="Ipi1_N"/>
    <property type="match status" value="1"/>
</dbReference>
<dbReference type="PANTHER" id="PTHR46040">
    <property type="entry name" value="HIGH MOBILITY GROUP PROTEIN 2"/>
    <property type="match status" value="1"/>
</dbReference>
<dbReference type="PANTHER" id="PTHR46040:SF3">
    <property type="entry name" value="HIGH MOBILITY GROUP PROTEIN 2"/>
    <property type="match status" value="1"/>
</dbReference>
<dbReference type="Gene3D" id="1.10.30.10">
    <property type="entry name" value="High mobility group box domain"/>
    <property type="match status" value="1"/>
</dbReference>
<dbReference type="Proteomes" id="UP000095285">
    <property type="component" value="Unassembled WGS sequence"/>
</dbReference>
<dbReference type="GO" id="GO:0005634">
    <property type="term" value="C:nucleus"/>
    <property type="evidence" value="ECO:0007669"/>
    <property type="project" value="UniProtKB-UniRule"/>
</dbReference>
<dbReference type="InterPro" id="IPR036910">
    <property type="entry name" value="HMG_box_dom_sf"/>
</dbReference>
<dbReference type="SUPFAM" id="SSF48371">
    <property type="entry name" value="ARM repeat"/>
    <property type="match status" value="1"/>
</dbReference>
<feature type="coiled-coil region" evidence="4">
    <location>
        <begin position="156"/>
        <end position="197"/>
    </location>
</feature>
<dbReference type="eggNOG" id="KOG2149">
    <property type="taxonomic scope" value="Eukaryota"/>
</dbReference>
<dbReference type="InterPro" id="IPR011989">
    <property type="entry name" value="ARM-like"/>
</dbReference>
<dbReference type="Pfam" id="PF00505">
    <property type="entry name" value="HMG_box"/>
    <property type="match status" value="1"/>
</dbReference>